<keyword evidence="9" id="KW-0378">Hydrolase</keyword>
<evidence type="ECO:0000256" key="11">
    <source>
        <dbReference type="ARBA" id="ARBA00023049"/>
    </source>
</evidence>
<dbReference type="FunFam" id="3.30.830.10:FF:000011">
    <property type="entry name" value="Presequence protease, mitochondrial"/>
    <property type="match status" value="1"/>
</dbReference>
<evidence type="ECO:0000259" key="16">
    <source>
        <dbReference type="SMART" id="SM01264"/>
    </source>
</evidence>
<dbReference type="FunFam" id="3.30.830.10:FF:000009">
    <property type="entry name" value="Presequence protease, mitochondrial"/>
    <property type="match status" value="1"/>
</dbReference>
<comment type="similarity">
    <text evidence="4">Belongs to the peptidase M16 family. PreP subfamily.</text>
</comment>
<proteinExistence type="inferred from homology"/>
<evidence type="ECO:0000256" key="4">
    <source>
        <dbReference type="ARBA" id="ARBA00007575"/>
    </source>
</evidence>
<keyword evidence="11" id="KW-0482">Metalloprotease</keyword>
<evidence type="ECO:0000256" key="6">
    <source>
        <dbReference type="ARBA" id="ARBA00020167"/>
    </source>
</evidence>
<dbReference type="InterPro" id="IPR013578">
    <property type="entry name" value="Peptidase_M16C_assoc"/>
</dbReference>
<dbReference type="PANTHER" id="PTHR43016">
    <property type="entry name" value="PRESEQUENCE PROTEASE"/>
    <property type="match status" value="1"/>
</dbReference>
<dbReference type="InterPro" id="IPR011249">
    <property type="entry name" value="Metalloenz_LuxS/M16"/>
</dbReference>
<keyword evidence="7" id="KW-0645">Protease</keyword>
<evidence type="ECO:0000256" key="14">
    <source>
        <dbReference type="ARBA" id="ARBA00045897"/>
    </source>
</evidence>
<dbReference type="PANTHER" id="PTHR43016:SF13">
    <property type="entry name" value="PRESEQUENCE PROTEASE, MITOCHONDRIAL"/>
    <property type="match status" value="1"/>
</dbReference>
<evidence type="ECO:0000256" key="9">
    <source>
        <dbReference type="ARBA" id="ARBA00022801"/>
    </source>
</evidence>
<sequence length="1066" mass="118044">MLRAPRLLAPYTRRCIAKSIVAKRTYAAVTDLTKLPTVGEEIHGFELKRREHVPELELSALHFHHNRTGAEYLHVAREDSNNVFSIGFKTNPPDATGVPHILEHVTLCGSEKYPVRDPFFKMMPRSLQNFMNAFTSSDYTMYPFATTNPQDFKNLQSVYLDATLKPLLKRSDFVQEGWRLGPENPLSAPPPNSSSEADDIVFKGVVYNEMKGQMSDANYLFYIRFMEQLIPSLNNSGGDPQKMTELTYAQLQQFHQQHYHPSNARIITYGDQPVQSHLETLGRALAGFEKVQIDADIKTPISLEGGAKEVTAPGPIDPMMPIDSQYKTSITWLLGDTTDIAESFALRIATTLLLDGYGSPMYQSLIESGLGADFTPNTGYDTSGLKGVFSVGLVGVSEGNVTNLKEVIQTTIRNVADKGLDRSKVQGLMHQLELGLKHKTATFGMDLVQRLKPGWFNGIDPFDALAWNKTVETFKAEYASNPTYLEDLLKKYLLVEESLTFTMVPTASYGEDLKAEEQTRLREKIAEAIAKYPSEQEALEDIRRCEAELQAEQEDGREQNLECLPSLKVDDIPRAKDHPQLRDEDTAKGNVRVQWYEAPTNGLAYFRAVIPFEKDELSSELRLLIPLFNDALLRIGTKDKSMGEIEDSIKLYTGGLSFGYHTTSSPFDAGEAHEGIVLAAYALQNNVPKMYELLRTVLLDTDFDSPKARLMIKELVSSSASSAMDAMSDRGHAYAKRFAEAGVSPAAKISEMTSGITQVRYIARLAAAGESETSQEMQNVMQKLKQLQAILAQKLRFERRGVRVALTCSSDAVRENSSALENFLSSCTDSASSISLPSLPPVAISNELAQLPDYPRKALLLTPFQISHIGLALPIPSYLSKKSAPFAVLAQILTHKLLHPSIREQGGAYGAGAVANPLGGSFGMYTYRDPNPVRSVGVMNDAGRWALEKLGSSTGSDSKEDITKQINEAKMLIFQGVDAPLSVADMGMKRFLHGIDDLMERNRRFQLLDVDPKQIRGVARELSDTLSATEDSKVRWAVLGKGFANEEPSAKEWAHVDMGIIAQAHE</sequence>
<evidence type="ECO:0000256" key="1">
    <source>
        <dbReference type="ARBA" id="ARBA00001947"/>
    </source>
</evidence>
<keyword evidence="17" id="KW-1185">Reference proteome</keyword>
<feature type="domain" description="Peptidase M16C associated" evidence="16">
    <location>
        <begin position="503"/>
        <end position="765"/>
    </location>
</feature>
<dbReference type="AlphaFoldDB" id="A0A6J3M7G7"/>
<evidence type="ECO:0000256" key="13">
    <source>
        <dbReference type="ARBA" id="ARBA00034552"/>
    </source>
</evidence>
<dbReference type="GO" id="GO:0005758">
    <property type="term" value="C:mitochondrial intermembrane space"/>
    <property type="evidence" value="ECO:0007669"/>
    <property type="project" value="UniProtKB-SubCell"/>
</dbReference>
<dbReference type="SMART" id="SM01264">
    <property type="entry name" value="M16C_associated"/>
    <property type="match status" value="1"/>
</dbReference>
<evidence type="ECO:0000256" key="10">
    <source>
        <dbReference type="ARBA" id="ARBA00022833"/>
    </source>
</evidence>
<organism evidence="18">
    <name type="scientific">Dissoconium aciculare CBS 342.82</name>
    <dbReference type="NCBI Taxonomy" id="1314786"/>
    <lineage>
        <taxon>Eukaryota</taxon>
        <taxon>Fungi</taxon>
        <taxon>Dikarya</taxon>
        <taxon>Ascomycota</taxon>
        <taxon>Pezizomycotina</taxon>
        <taxon>Dothideomycetes</taxon>
        <taxon>Dothideomycetidae</taxon>
        <taxon>Mycosphaerellales</taxon>
        <taxon>Dissoconiaceae</taxon>
        <taxon>Dissoconium</taxon>
    </lineage>
</organism>
<keyword evidence="15" id="KW-0175">Coiled coil</keyword>
<comment type="cofactor">
    <cofactor evidence="1">
        <name>Zn(2+)</name>
        <dbReference type="ChEBI" id="CHEBI:29105"/>
    </cofactor>
</comment>
<name>A0A6J3M7G7_9PEZI</name>
<dbReference type="GO" id="GO:0046872">
    <property type="term" value="F:metal ion binding"/>
    <property type="evidence" value="ECO:0007669"/>
    <property type="project" value="UniProtKB-KW"/>
</dbReference>
<evidence type="ECO:0000256" key="2">
    <source>
        <dbReference type="ARBA" id="ARBA00004305"/>
    </source>
</evidence>
<dbReference type="SUPFAM" id="SSF63411">
    <property type="entry name" value="LuxS/MPP-like metallohydrolase"/>
    <property type="match status" value="4"/>
</dbReference>
<gene>
    <name evidence="18" type="ORF">K489DRAFT_334983</name>
</gene>
<feature type="coiled-coil region" evidence="15">
    <location>
        <begin position="535"/>
        <end position="562"/>
    </location>
</feature>
<evidence type="ECO:0000313" key="17">
    <source>
        <dbReference type="Proteomes" id="UP000504637"/>
    </source>
</evidence>
<comment type="subcellular location">
    <subcellularLocation>
        <location evidence="3">Mitochondrion intermembrane space</location>
    </subcellularLocation>
    <subcellularLocation>
        <location evidence="2">Mitochondrion matrix</location>
    </subcellularLocation>
</comment>
<comment type="function">
    <text evidence="14">Degrades mitochondrial transit peptides after their cleavage in the intermembrane space or in the matrix, and presequence peptides; clearance of these peptides is required to keep the presequence processing machinery running. Preferentially cleaves the N-terminal side of paired basic amino acid residues. Also degrades other unstructured peptides. May function as an ATP-dependent peptidase as opposed to a metalloendopeptidase.</text>
</comment>
<evidence type="ECO:0000256" key="7">
    <source>
        <dbReference type="ARBA" id="ARBA00022670"/>
    </source>
</evidence>
<evidence type="ECO:0000256" key="3">
    <source>
        <dbReference type="ARBA" id="ARBA00004569"/>
    </source>
</evidence>
<dbReference type="InterPro" id="IPR011765">
    <property type="entry name" value="Pept_M16_N"/>
</dbReference>
<reference evidence="18" key="2">
    <citation type="submission" date="2020-04" db="EMBL/GenBank/DDBJ databases">
        <authorList>
            <consortium name="NCBI Genome Project"/>
        </authorList>
    </citation>
    <scope>NUCLEOTIDE SEQUENCE</scope>
    <source>
        <strain evidence="18">CBS 342.82</strain>
    </source>
</reference>
<evidence type="ECO:0000256" key="8">
    <source>
        <dbReference type="ARBA" id="ARBA00022723"/>
    </source>
</evidence>
<dbReference type="RefSeq" id="XP_033461042.1">
    <property type="nucleotide sequence ID" value="XM_033602185.1"/>
</dbReference>
<dbReference type="GO" id="GO:0004222">
    <property type="term" value="F:metalloendopeptidase activity"/>
    <property type="evidence" value="ECO:0007669"/>
    <property type="project" value="TreeGrafter"/>
</dbReference>
<dbReference type="Pfam" id="PF00675">
    <property type="entry name" value="Peptidase_M16"/>
    <property type="match status" value="1"/>
</dbReference>
<keyword evidence="10" id="KW-0862">Zinc</keyword>
<reference evidence="18" key="1">
    <citation type="submission" date="2020-01" db="EMBL/GenBank/DDBJ databases">
        <authorList>
            <consortium name="DOE Joint Genome Institute"/>
            <person name="Haridas S."/>
            <person name="Albert R."/>
            <person name="Binder M."/>
            <person name="Bloem J."/>
            <person name="Labutti K."/>
            <person name="Salamov A."/>
            <person name="Andreopoulos B."/>
            <person name="Baker S.E."/>
            <person name="Barry K."/>
            <person name="Bills G."/>
            <person name="Bluhm B.H."/>
            <person name="Cannon C."/>
            <person name="Castanera R."/>
            <person name="Culley D.E."/>
            <person name="Daum C."/>
            <person name="Ezra D."/>
            <person name="Gonzalez J.B."/>
            <person name="Henrissat B."/>
            <person name="Kuo A."/>
            <person name="Liang C."/>
            <person name="Lipzen A."/>
            <person name="Lutzoni F."/>
            <person name="Magnuson J."/>
            <person name="Mondo S."/>
            <person name="Nolan M."/>
            <person name="Ohm R."/>
            <person name="Pangilinan J."/>
            <person name="Park H.-J."/>
            <person name="Ramirez L."/>
            <person name="Alfaro M."/>
            <person name="Sun H."/>
            <person name="Tritt A."/>
            <person name="Yoshinaga Y."/>
            <person name="Zwiers L.-H."/>
            <person name="Turgeon B.G."/>
            <person name="Goodwin S.B."/>
            <person name="Spatafora J.W."/>
            <person name="Crous P.W."/>
            <person name="Grigoriev I.V."/>
        </authorList>
    </citation>
    <scope>NUCLEOTIDE SEQUENCE</scope>
    <source>
        <strain evidence="18">CBS 342.82</strain>
    </source>
</reference>
<accession>A0A6J3M7G7</accession>
<keyword evidence="12" id="KW-0496">Mitochondrion</keyword>
<dbReference type="Pfam" id="PF05193">
    <property type="entry name" value="Peptidase_M16_C"/>
    <property type="match status" value="2"/>
</dbReference>
<dbReference type="Proteomes" id="UP000504637">
    <property type="component" value="Unplaced"/>
</dbReference>
<dbReference type="GO" id="GO:0005759">
    <property type="term" value="C:mitochondrial matrix"/>
    <property type="evidence" value="ECO:0007669"/>
    <property type="project" value="UniProtKB-SubCell"/>
</dbReference>
<evidence type="ECO:0000256" key="15">
    <source>
        <dbReference type="SAM" id="Coils"/>
    </source>
</evidence>
<evidence type="ECO:0000256" key="12">
    <source>
        <dbReference type="ARBA" id="ARBA00023128"/>
    </source>
</evidence>
<protein>
    <recommendedName>
        <fullName evidence="6">Presequence protease, mitochondrial</fullName>
    </recommendedName>
    <alternativeName>
        <fullName evidence="13">Pitrilysin metalloproteinase</fullName>
    </alternativeName>
</protein>
<dbReference type="GeneID" id="54359985"/>
<evidence type="ECO:0000313" key="18">
    <source>
        <dbReference type="RefSeq" id="XP_033461042.1"/>
    </source>
</evidence>
<dbReference type="Gene3D" id="3.30.830.10">
    <property type="entry name" value="Metalloenzyme, LuxS/M16 peptidase-like"/>
    <property type="match status" value="4"/>
</dbReference>
<comment type="subunit">
    <text evidence="5">Monomer and homodimer; homodimerization is induced by binding of the substrate.</text>
</comment>
<dbReference type="GO" id="GO:0016485">
    <property type="term" value="P:protein processing"/>
    <property type="evidence" value="ECO:0007669"/>
    <property type="project" value="TreeGrafter"/>
</dbReference>
<dbReference type="Pfam" id="PF08367">
    <property type="entry name" value="M16C_assoc"/>
    <property type="match status" value="1"/>
</dbReference>
<dbReference type="InterPro" id="IPR007863">
    <property type="entry name" value="Peptidase_M16_C"/>
</dbReference>
<evidence type="ECO:0000256" key="5">
    <source>
        <dbReference type="ARBA" id="ARBA00011853"/>
    </source>
</evidence>
<reference evidence="18" key="3">
    <citation type="submission" date="2025-08" db="UniProtKB">
        <authorList>
            <consortium name="RefSeq"/>
        </authorList>
    </citation>
    <scope>IDENTIFICATION</scope>
    <source>
        <strain evidence="18">CBS 342.82</strain>
    </source>
</reference>
<keyword evidence="8" id="KW-0479">Metal-binding</keyword>
<dbReference type="OrthoDB" id="10250783at2759"/>